<reference evidence="2" key="2">
    <citation type="submission" date="2020-10" db="UniProtKB">
        <authorList>
            <consortium name="WormBaseParasite"/>
        </authorList>
    </citation>
    <scope>IDENTIFICATION</scope>
</reference>
<accession>A0A7E4ZPU9</accession>
<dbReference type="WBParaSite" id="Pan_g10256.t1">
    <property type="protein sequence ID" value="Pan_g10256.t1"/>
    <property type="gene ID" value="Pan_g10256"/>
</dbReference>
<organism evidence="1 2">
    <name type="scientific">Panagrellus redivivus</name>
    <name type="common">Microworm</name>
    <dbReference type="NCBI Taxonomy" id="6233"/>
    <lineage>
        <taxon>Eukaryota</taxon>
        <taxon>Metazoa</taxon>
        <taxon>Ecdysozoa</taxon>
        <taxon>Nematoda</taxon>
        <taxon>Chromadorea</taxon>
        <taxon>Rhabditida</taxon>
        <taxon>Tylenchina</taxon>
        <taxon>Panagrolaimomorpha</taxon>
        <taxon>Panagrolaimoidea</taxon>
        <taxon>Panagrolaimidae</taxon>
        <taxon>Panagrellus</taxon>
    </lineage>
</organism>
<dbReference type="Proteomes" id="UP000492821">
    <property type="component" value="Unassembled WGS sequence"/>
</dbReference>
<evidence type="ECO:0000313" key="2">
    <source>
        <dbReference type="WBParaSite" id="Pan_g10256.t1"/>
    </source>
</evidence>
<sequence length="105" mass="11518">MSSDRYAIIGLNATVSLLTRYRITLIDKAATIEAAVNVLAKAAPPNTIKGVYIVSNTDFQTCRRSVEAVQNAGYTVVELVETLRFSISSMIYNLPLNPTNAFRGY</sequence>
<evidence type="ECO:0000313" key="1">
    <source>
        <dbReference type="Proteomes" id="UP000492821"/>
    </source>
</evidence>
<keyword evidence="1" id="KW-1185">Reference proteome</keyword>
<proteinExistence type="predicted"/>
<dbReference type="AlphaFoldDB" id="A0A7E4ZPU9"/>
<reference evidence="1" key="1">
    <citation type="journal article" date="2013" name="Genetics">
        <title>The draft genome and transcriptome of Panagrellus redivivus are shaped by the harsh demands of a free-living lifestyle.</title>
        <authorList>
            <person name="Srinivasan J."/>
            <person name="Dillman A.R."/>
            <person name="Macchietto M.G."/>
            <person name="Heikkinen L."/>
            <person name="Lakso M."/>
            <person name="Fracchia K.M."/>
            <person name="Antoshechkin I."/>
            <person name="Mortazavi A."/>
            <person name="Wong G."/>
            <person name="Sternberg P.W."/>
        </authorList>
    </citation>
    <scope>NUCLEOTIDE SEQUENCE [LARGE SCALE GENOMIC DNA]</scope>
    <source>
        <strain evidence="1">MT8872</strain>
    </source>
</reference>
<name>A0A7E4ZPU9_PANRE</name>
<protein>
    <submittedName>
        <fullName evidence="2">BRCT domain-containing protein</fullName>
    </submittedName>
</protein>